<feature type="transmembrane region" description="Helical" evidence="8">
    <location>
        <begin position="541"/>
        <end position="561"/>
    </location>
</feature>
<evidence type="ECO:0000256" key="7">
    <source>
        <dbReference type="SAM" id="MobiDB-lite"/>
    </source>
</evidence>
<feature type="transmembrane region" description="Helical" evidence="8">
    <location>
        <begin position="573"/>
        <end position="594"/>
    </location>
</feature>
<feature type="transmembrane region" description="Helical" evidence="8">
    <location>
        <begin position="681"/>
        <end position="701"/>
    </location>
</feature>
<dbReference type="KEGG" id="bbis:104990177"/>
<dbReference type="InterPro" id="IPR059081">
    <property type="entry name" value="PRRT3-4"/>
</dbReference>
<evidence type="ECO:0000313" key="12">
    <source>
        <dbReference type="RefSeq" id="XP_010840457.1"/>
    </source>
</evidence>
<evidence type="ECO:0000256" key="5">
    <source>
        <dbReference type="ARBA" id="ARBA00022989"/>
    </source>
</evidence>
<evidence type="ECO:0000313" key="11">
    <source>
        <dbReference type="Proteomes" id="UP000515208"/>
    </source>
</evidence>
<gene>
    <name evidence="12" type="primary">PRRT3</name>
</gene>
<evidence type="ECO:0000259" key="10">
    <source>
        <dbReference type="Pfam" id="PF25987"/>
    </source>
</evidence>
<protein>
    <submittedName>
        <fullName evidence="12">Proline-rich transmembrane protein 3</fullName>
    </submittedName>
</protein>
<name>A0A6P3HLZ6_BISBB</name>
<dbReference type="GeneID" id="104990177"/>
<evidence type="ECO:0000256" key="1">
    <source>
        <dbReference type="ARBA" id="ARBA00004141"/>
    </source>
</evidence>
<dbReference type="RefSeq" id="XP_010840457.1">
    <property type="nucleotide sequence ID" value="XM_010842155.1"/>
</dbReference>
<feature type="chain" id="PRO_5027700848" evidence="9">
    <location>
        <begin position="29"/>
        <end position="927"/>
    </location>
</feature>
<feature type="transmembrane region" description="Helical" evidence="8">
    <location>
        <begin position="640"/>
        <end position="661"/>
    </location>
</feature>
<feature type="compositionally biased region" description="Polar residues" evidence="7">
    <location>
        <begin position="412"/>
        <end position="428"/>
    </location>
</feature>
<comment type="subcellular location">
    <subcellularLocation>
        <location evidence="1">Membrane</location>
        <topology evidence="1">Multi-pass membrane protein</topology>
    </subcellularLocation>
</comment>
<keyword evidence="6 8" id="KW-0472">Membrane</keyword>
<reference evidence="12" key="1">
    <citation type="submission" date="2025-08" db="UniProtKB">
        <authorList>
            <consortium name="RefSeq"/>
        </authorList>
    </citation>
    <scope>IDENTIFICATION</scope>
    <source>
        <tissue evidence="12">Blood</tissue>
    </source>
</reference>
<feature type="compositionally biased region" description="Polar residues" evidence="7">
    <location>
        <begin position="917"/>
        <end position="927"/>
    </location>
</feature>
<dbReference type="AlphaFoldDB" id="A0A6P3HLZ6"/>
<keyword evidence="5 8" id="KW-1133">Transmembrane helix</keyword>
<feature type="region of interest" description="Disordered" evidence="7">
    <location>
        <begin position="755"/>
        <end position="816"/>
    </location>
</feature>
<dbReference type="PANTHER" id="PTHR47400">
    <property type="entry name" value="PROLINE-RICH TRANSMEMBRANE PROTEIN 3"/>
    <property type="match status" value="1"/>
</dbReference>
<dbReference type="Proteomes" id="UP000515208">
    <property type="component" value="Unplaced"/>
</dbReference>
<evidence type="ECO:0000256" key="2">
    <source>
        <dbReference type="ARBA" id="ARBA00022553"/>
    </source>
</evidence>
<evidence type="ECO:0000256" key="9">
    <source>
        <dbReference type="SAM" id="SignalP"/>
    </source>
</evidence>
<dbReference type="Pfam" id="PF25987">
    <property type="entry name" value="PRRT3"/>
    <property type="match status" value="1"/>
</dbReference>
<feature type="domain" description="Proline-rich transmembrane protein 3/4" evidence="10">
    <location>
        <begin position="450"/>
        <end position="721"/>
    </location>
</feature>
<evidence type="ECO:0000256" key="8">
    <source>
        <dbReference type="SAM" id="Phobius"/>
    </source>
</evidence>
<dbReference type="PANTHER" id="PTHR47400:SF1">
    <property type="entry name" value="PROLINE-RICH TRANSMEMBRANE PROTEIN 3"/>
    <property type="match status" value="1"/>
</dbReference>
<dbReference type="OrthoDB" id="10066605at2759"/>
<feature type="transmembrane region" description="Helical" evidence="8">
    <location>
        <begin position="474"/>
        <end position="496"/>
    </location>
</feature>
<feature type="signal peptide" evidence="9">
    <location>
        <begin position="1"/>
        <end position="28"/>
    </location>
</feature>
<evidence type="ECO:0000256" key="3">
    <source>
        <dbReference type="ARBA" id="ARBA00022692"/>
    </source>
</evidence>
<feature type="compositionally biased region" description="Low complexity" evidence="7">
    <location>
        <begin position="438"/>
        <end position="458"/>
    </location>
</feature>
<accession>A0A6P3HLZ6</accession>
<keyword evidence="3 8" id="KW-0812">Transmembrane</keyword>
<keyword evidence="11" id="KW-1185">Reference proteome</keyword>
<keyword evidence="4 9" id="KW-0732">Signal</keyword>
<evidence type="ECO:0000256" key="4">
    <source>
        <dbReference type="ARBA" id="ARBA00022729"/>
    </source>
</evidence>
<organism evidence="11 12">
    <name type="scientific">Bison bison bison</name>
    <name type="common">North American plains bison</name>
    <dbReference type="NCBI Taxonomy" id="43346"/>
    <lineage>
        <taxon>Eukaryota</taxon>
        <taxon>Metazoa</taxon>
        <taxon>Chordata</taxon>
        <taxon>Craniata</taxon>
        <taxon>Vertebrata</taxon>
        <taxon>Euteleostomi</taxon>
        <taxon>Mammalia</taxon>
        <taxon>Eutheria</taxon>
        <taxon>Laurasiatheria</taxon>
        <taxon>Artiodactyla</taxon>
        <taxon>Ruminantia</taxon>
        <taxon>Pecora</taxon>
        <taxon>Bovidae</taxon>
        <taxon>Bovinae</taxon>
        <taxon>Bison</taxon>
    </lineage>
</organism>
<feature type="region of interest" description="Disordered" evidence="7">
    <location>
        <begin position="31"/>
        <end position="106"/>
    </location>
</feature>
<sequence>MAPSPWGCVHGLLLLLPLLSLGASPALGRGLPRPLEDSEPHLAPGAQGKGPLDTERQAFNFFWENPRDESPWNASVPQVPAEEMPERPEDALGPALHGPKAAHGAQKGGLPVTDDLQMVRGPISQGWTGPPDSQEPMEQEAPVPYPVGAPHLPFFPTTPRLHLGLATVPPTSGGPGGRVGQLPPSDEGLLAKGKTRVSETFPEDHKGLSPTLVPHPGIVARPGMEEQGGGEEDFQEAAQGPLSTQQGPAAPDTGSVSPAEGASSQEPESQPDLALARSLPPAEEQPMELPKTAGAGEAWEVSSSSPSPKEAHLPDVRGSPGPQPADLPASETSDGQPKPELAAMNGADPISPQRVRGAVEAPGTPKSLIPGPLDLGPTANRTESPVGSLKPDEAEEWPGRPQSHPPAPPVQAPSTSRRGLIRVTTQRALGQPPPPEPSASSMASVPASSPPTNATAPPLRWGPLRRVLSFSWELHVYGVGVLFLLPALLALASLAAAPAGPRLALVAAVLVLVAGALRSAYMLTDPYGSQARLGLRAGLVLYNLPFPLLLTALAALTLLGLGAGLPQQLQNPLLLGALALTHGLGLLTTDLLSVRPALNLLAQGLSCAWGAAVALGTLCLCRRRLLDGPRGWDASPGPRLLAVAGALGLLASGLQLAAALWLYPGPGRVGRFSWAWWGVHFWLRLLELTWALTLALAALAAARPRPPTEHACWAKLLRLACPTPSSKSEVPERPNNCYAGPSGVSAGTLDISKSLIRNPAEGGPPATPSSGAWGSATSLSRGPQGGPGLSRSSVGPAPSISELDLRPPSPINLSRSIDLRGRCRSLSDVRVRGPVPPHVVEEADAAASGSSVDSFSRGSLKISWNPWRHGLSSVDSLPLDELPSTVQLLSTPAPAPAPAWSGEPQNGVQPRCKTGDSRSASSDTIEL</sequence>
<proteinExistence type="predicted"/>
<dbReference type="InterPro" id="IPR043242">
    <property type="entry name" value="PRRT3"/>
</dbReference>
<keyword evidence="2" id="KW-0597">Phosphoprotein</keyword>
<dbReference type="CTD" id="285368"/>
<feature type="transmembrane region" description="Helical" evidence="8">
    <location>
        <begin position="600"/>
        <end position="620"/>
    </location>
</feature>
<feature type="compositionally biased region" description="Polar residues" evidence="7">
    <location>
        <begin position="768"/>
        <end position="781"/>
    </location>
</feature>
<feature type="region of interest" description="Disordered" evidence="7">
    <location>
        <begin position="889"/>
        <end position="927"/>
    </location>
</feature>
<evidence type="ECO:0000256" key="6">
    <source>
        <dbReference type="ARBA" id="ARBA00023136"/>
    </source>
</evidence>
<feature type="transmembrane region" description="Helical" evidence="8">
    <location>
        <begin position="503"/>
        <end position="521"/>
    </location>
</feature>
<feature type="region of interest" description="Disordered" evidence="7">
    <location>
        <begin position="197"/>
        <end position="458"/>
    </location>
</feature>